<dbReference type="GO" id="GO:0016746">
    <property type="term" value="F:acyltransferase activity"/>
    <property type="evidence" value="ECO:0007669"/>
    <property type="project" value="UniProtKB-KW"/>
</dbReference>
<organism evidence="3 4">
    <name type="scientific">Microbacterium allomyrinae</name>
    <dbReference type="NCBI Taxonomy" id="2830666"/>
    <lineage>
        <taxon>Bacteria</taxon>
        <taxon>Bacillati</taxon>
        <taxon>Actinomycetota</taxon>
        <taxon>Actinomycetes</taxon>
        <taxon>Micrococcales</taxon>
        <taxon>Microbacteriaceae</taxon>
        <taxon>Microbacterium</taxon>
    </lineage>
</organism>
<keyword evidence="1" id="KW-0812">Transmembrane</keyword>
<name>A0A9X1S371_9MICO</name>
<gene>
    <name evidence="3" type="ORF">KEC57_11815</name>
</gene>
<keyword evidence="3" id="KW-0012">Acyltransferase</keyword>
<keyword evidence="4" id="KW-1185">Reference proteome</keyword>
<feature type="domain" description="Phospholipid/glycerol acyltransferase" evidence="2">
    <location>
        <begin position="142"/>
        <end position="295"/>
    </location>
</feature>
<dbReference type="AlphaFoldDB" id="A0A9X1S371"/>
<dbReference type="Proteomes" id="UP001139354">
    <property type="component" value="Unassembled WGS sequence"/>
</dbReference>
<keyword evidence="1" id="KW-1133">Transmembrane helix</keyword>
<dbReference type="EMBL" id="JAGTTN010000003">
    <property type="protein sequence ID" value="MCC2032864.1"/>
    <property type="molecule type" value="Genomic_DNA"/>
</dbReference>
<sequence length="357" mass="39397">MMWLPPTWLRRILLAPLMIAAALVMLALTPLWLLIALALTSLVPGRFRLPRVLWLVTVYLLWDAALVIAMFALWIASGFGYAIRRPGFVEAHYRLGARAMRLLFRVFGSVLRLTITTTGSDAPDAAASRAAFDEVFAPGVPLVVASRHGGPGDSFILIHTLLNEVGRRPRIVLKYTLQWDPAIDILLHRIPSRFIVPSGFGPKRVGGGVPVEHALAELATGLGPDDAFVIFPEGGNVTPSRRQSRIRRLRESGREAMAERAEALRHVMAPQPGGMHAALDAAPDADVVFIAHTGLDGLVTLRDIWRELPMDKGITMRAWRVPRADIPDDLDARATWLFDWFARIDSWIDVRGRAAAG</sequence>
<dbReference type="Pfam" id="PF01553">
    <property type="entry name" value="Acyltransferase"/>
    <property type="match status" value="1"/>
</dbReference>
<reference evidence="3" key="1">
    <citation type="submission" date="2021-04" db="EMBL/GenBank/DDBJ databases">
        <title>Microbacterium tenobrionis sp. nov. and Microbacterium allomyrinae sp. nov., isolated from larvae of Tenobrio molitor and Allomyrina dichotoma, respectively.</title>
        <authorList>
            <person name="Lee S.D."/>
        </authorList>
    </citation>
    <scope>NUCLEOTIDE SEQUENCE</scope>
    <source>
        <strain evidence="3">BWT-G7</strain>
    </source>
</reference>
<evidence type="ECO:0000259" key="2">
    <source>
        <dbReference type="SMART" id="SM00563"/>
    </source>
</evidence>
<evidence type="ECO:0000313" key="4">
    <source>
        <dbReference type="Proteomes" id="UP001139354"/>
    </source>
</evidence>
<evidence type="ECO:0000313" key="3">
    <source>
        <dbReference type="EMBL" id="MCC2032864.1"/>
    </source>
</evidence>
<evidence type="ECO:0000256" key="1">
    <source>
        <dbReference type="SAM" id="Phobius"/>
    </source>
</evidence>
<protein>
    <submittedName>
        <fullName evidence="3">1-acyl-sn-glycerol-3-phosphate acyltransferase</fullName>
    </submittedName>
</protein>
<feature type="transmembrane region" description="Helical" evidence="1">
    <location>
        <begin position="52"/>
        <end position="76"/>
    </location>
</feature>
<proteinExistence type="predicted"/>
<dbReference type="SMART" id="SM00563">
    <property type="entry name" value="PlsC"/>
    <property type="match status" value="1"/>
</dbReference>
<dbReference type="InterPro" id="IPR002123">
    <property type="entry name" value="Plipid/glycerol_acylTrfase"/>
</dbReference>
<keyword evidence="1" id="KW-0472">Membrane</keyword>
<comment type="caution">
    <text evidence="3">The sequence shown here is derived from an EMBL/GenBank/DDBJ whole genome shotgun (WGS) entry which is preliminary data.</text>
</comment>
<keyword evidence="3" id="KW-0808">Transferase</keyword>
<accession>A0A9X1S371</accession>
<feature type="transmembrane region" description="Helical" evidence="1">
    <location>
        <begin position="12"/>
        <end position="40"/>
    </location>
</feature>